<dbReference type="KEGG" id="aab:A4R43_11135"/>
<comment type="similarity">
    <text evidence="3">Belongs to the methyltransferase superfamily. EgtD family.</text>
</comment>
<comment type="pathway">
    <text evidence="3">Amino-acid biosynthesis; ergothioneine biosynthesis.</text>
</comment>
<dbReference type="NCBIfam" id="TIGR03438">
    <property type="entry name" value="egtD_ergothio"/>
    <property type="match status" value="1"/>
</dbReference>
<dbReference type="GO" id="GO:0052699">
    <property type="term" value="P:ergothioneine biosynthetic process"/>
    <property type="evidence" value="ECO:0007669"/>
    <property type="project" value="UniProtKB-UniRule"/>
</dbReference>
<dbReference type="PIRSF" id="PIRSF018005">
    <property type="entry name" value="UCP018005"/>
    <property type="match status" value="1"/>
</dbReference>
<keyword evidence="1 3" id="KW-0489">Methyltransferase</keyword>
<feature type="binding site" evidence="3">
    <location>
        <position position="87"/>
    </location>
    <ligand>
        <name>S-adenosyl-L-methionine</name>
        <dbReference type="ChEBI" id="CHEBI:59789"/>
    </ligand>
</feature>
<feature type="binding site" evidence="3">
    <location>
        <position position="114"/>
    </location>
    <ligand>
        <name>S-adenosyl-L-methionine</name>
        <dbReference type="ChEBI" id="CHEBI:59789"/>
    </ligand>
</feature>
<dbReference type="EMBL" id="CP015163">
    <property type="protein sequence ID" value="AXB43032.1"/>
    <property type="molecule type" value="Genomic_DNA"/>
</dbReference>
<feature type="binding site" evidence="3">
    <location>
        <begin position="283"/>
        <end position="285"/>
    </location>
    <ligand>
        <name>L-histidine</name>
        <dbReference type="ChEBI" id="CHEBI:57595"/>
    </ligand>
</feature>
<dbReference type="Gene3D" id="3.40.50.150">
    <property type="entry name" value="Vaccinia Virus protein VP39"/>
    <property type="match status" value="1"/>
</dbReference>
<evidence type="ECO:0000256" key="1">
    <source>
        <dbReference type="ARBA" id="ARBA00022603"/>
    </source>
</evidence>
<dbReference type="GO" id="GO:0052706">
    <property type="term" value="F:L-histidine N(alpha)-methyltransferase activity"/>
    <property type="evidence" value="ECO:0007669"/>
    <property type="project" value="UniProtKB-UniRule"/>
</dbReference>
<evidence type="ECO:0000256" key="2">
    <source>
        <dbReference type="ARBA" id="ARBA00022679"/>
    </source>
</evidence>
<evidence type="ECO:0000313" key="6">
    <source>
        <dbReference type="Proteomes" id="UP000250434"/>
    </source>
</evidence>
<dbReference type="PANTHER" id="PTHR43397">
    <property type="entry name" value="ERGOTHIONEINE BIOSYNTHESIS PROTEIN 1"/>
    <property type="match status" value="1"/>
</dbReference>
<evidence type="ECO:0000259" key="4">
    <source>
        <dbReference type="Pfam" id="PF10017"/>
    </source>
</evidence>
<dbReference type="InterPro" id="IPR029063">
    <property type="entry name" value="SAM-dependent_MTases_sf"/>
</dbReference>
<dbReference type="SUPFAM" id="SSF53335">
    <property type="entry name" value="S-adenosyl-L-methionine-dependent methyltransferases"/>
    <property type="match status" value="1"/>
</dbReference>
<dbReference type="AlphaFoldDB" id="A0A344L4Q8"/>
<feature type="domain" description="Histidine-specific methyltransferase SAM-dependent" evidence="4">
    <location>
        <begin position="20"/>
        <end position="321"/>
    </location>
</feature>
<feature type="binding site" evidence="3">
    <location>
        <begin position="142"/>
        <end position="143"/>
    </location>
    <ligand>
        <name>S-adenosyl-L-methionine</name>
        <dbReference type="ChEBI" id="CHEBI:59789"/>
    </ligand>
</feature>
<name>A0A344L4Q8_9PSEU</name>
<dbReference type="Proteomes" id="UP000250434">
    <property type="component" value="Chromosome"/>
</dbReference>
<keyword evidence="6" id="KW-1185">Reference proteome</keyword>
<comment type="catalytic activity">
    <reaction evidence="3">
        <text>L-histidine + 3 S-adenosyl-L-methionine = hercynine + 3 S-adenosyl-L-homocysteine + 3 H(+)</text>
        <dbReference type="Rhea" id="RHEA:38471"/>
        <dbReference type="ChEBI" id="CHEBI:15378"/>
        <dbReference type="ChEBI" id="CHEBI:15781"/>
        <dbReference type="ChEBI" id="CHEBI:57595"/>
        <dbReference type="ChEBI" id="CHEBI:57856"/>
        <dbReference type="ChEBI" id="CHEBI:59789"/>
        <dbReference type="EC" id="2.1.1.44"/>
    </reaction>
</comment>
<dbReference type="UniPathway" id="UPA01014"/>
<protein>
    <recommendedName>
        <fullName evidence="3">Histidine N-alpha-methyltransferase</fullName>
        <ecNumber evidence="3">2.1.1.44</ecNumber>
    </recommendedName>
    <alternativeName>
        <fullName evidence="3">Histidine trimethyltransferase</fullName>
    </alternativeName>
</protein>
<dbReference type="RefSeq" id="WP_113692282.1">
    <property type="nucleotide sequence ID" value="NZ_CP015163.1"/>
</dbReference>
<comment type="subunit">
    <text evidence="3">Monomer.</text>
</comment>
<organism evidence="5 6">
    <name type="scientific">Amycolatopsis albispora</name>
    <dbReference type="NCBI Taxonomy" id="1804986"/>
    <lineage>
        <taxon>Bacteria</taxon>
        <taxon>Bacillati</taxon>
        <taxon>Actinomycetota</taxon>
        <taxon>Actinomycetes</taxon>
        <taxon>Pseudonocardiales</taxon>
        <taxon>Pseudonocardiaceae</taxon>
        <taxon>Amycolatopsis</taxon>
    </lineage>
</organism>
<reference evidence="5 6" key="1">
    <citation type="submission" date="2016-04" db="EMBL/GenBank/DDBJ databases">
        <title>Complete genome sequence and analysis of deep-sea sediment isolate, Amycolatopsis sp. WP1.</title>
        <authorList>
            <person name="Wang H."/>
            <person name="Chen S."/>
            <person name="Wu Q."/>
        </authorList>
    </citation>
    <scope>NUCLEOTIDE SEQUENCE [LARGE SCALE GENOMIC DNA]</scope>
    <source>
        <strain evidence="5 6">WP1</strain>
    </source>
</reference>
<dbReference type="GO" id="GO:0008276">
    <property type="term" value="F:protein methyltransferase activity"/>
    <property type="evidence" value="ECO:0007669"/>
    <property type="project" value="InterPro"/>
</dbReference>
<dbReference type="InterPro" id="IPR035094">
    <property type="entry name" value="EgtD"/>
</dbReference>
<evidence type="ECO:0000313" key="5">
    <source>
        <dbReference type="EMBL" id="AXB43032.1"/>
    </source>
</evidence>
<dbReference type="EC" id="2.1.1.44" evidence="3"/>
<dbReference type="Pfam" id="PF10017">
    <property type="entry name" value="Methyltransf_33"/>
    <property type="match status" value="1"/>
</dbReference>
<evidence type="ECO:0000256" key="3">
    <source>
        <dbReference type="HAMAP-Rule" id="MF_02037"/>
    </source>
</evidence>
<feature type="binding site" evidence="3">
    <location>
        <position position="207"/>
    </location>
    <ligand>
        <name>L-histidine</name>
        <dbReference type="ChEBI" id="CHEBI:57595"/>
    </ligand>
</feature>
<feature type="binding site" evidence="3">
    <location>
        <position position="93"/>
    </location>
    <ligand>
        <name>S-adenosyl-L-methionine</name>
        <dbReference type="ChEBI" id="CHEBI:59789"/>
    </ligand>
</feature>
<keyword evidence="3" id="KW-0949">S-adenosyl-L-methionine</keyword>
<sequence>MSEPDLTEHRSPVDVTAALRADVRAGLTAERKWLPPKWFYDAAGSELFEKITSLPEYYPTRAEREILAREAPAIARATGARALVELGSGSSEKTRLLLDALTAHGTLETFVPLDVSGAALAEATEAIAAEYPKLEVRGVVGDFTEHLGLLPGEPPRVVAFLGGTIGNFLPADRAKFLRSVREVLAPGEWLLLGADLVKEPERLVRAYDDAAGVTAEFNRNVLRVINERLGADFDVDAFEHVAHWDAEAEWIEMWLRATEEQVVSIPGADLEVRFAAGEHVRTEISAKFRPAGLAAELAAAGFAVAERWTDSEGLFSLTLAEARKEVN</sequence>
<dbReference type="OrthoDB" id="5289726at2"/>
<proteinExistence type="inferred from homology"/>
<dbReference type="GO" id="GO:0032259">
    <property type="term" value="P:methylation"/>
    <property type="evidence" value="ECO:0007669"/>
    <property type="project" value="UniProtKB-KW"/>
</dbReference>
<dbReference type="PANTHER" id="PTHR43397:SF1">
    <property type="entry name" value="ERGOTHIONEINE BIOSYNTHESIS PROTEIN 1"/>
    <property type="match status" value="1"/>
</dbReference>
<accession>A0A344L4Q8</accession>
<feature type="binding site" evidence="3">
    <location>
        <position position="57"/>
    </location>
    <ligand>
        <name>L-histidine</name>
        <dbReference type="ChEBI" id="CHEBI:57595"/>
    </ligand>
</feature>
<gene>
    <name evidence="3" type="primary">egtD</name>
    <name evidence="5" type="ORF">A4R43_11135</name>
</gene>
<dbReference type="InterPro" id="IPR017804">
    <property type="entry name" value="MeTrfase_EgtD-like"/>
</dbReference>
<dbReference type="InterPro" id="IPR051128">
    <property type="entry name" value="EgtD_Methyltrsf_superfamily"/>
</dbReference>
<feature type="binding site" evidence="3">
    <location>
        <position position="167"/>
    </location>
    <ligand>
        <name>L-histidine</name>
        <dbReference type="ChEBI" id="CHEBI:57595"/>
    </ligand>
</feature>
<comment type="function">
    <text evidence="3">Catalyzes the SAM-dependent triple methylation of the alpha-amino group of histidine to form hercynine, a step in the biosynthesis pathway of ergothioneine.</text>
</comment>
<dbReference type="InterPro" id="IPR032888">
    <property type="entry name" value="EgtD_Actinobacteria"/>
</dbReference>
<dbReference type="HAMAP" id="MF_02037">
    <property type="entry name" value="EgtD"/>
    <property type="match status" value="1"/>
</dbReference>
<keyword evidence="2 3" id="KW-0808">Transferase</keyword>
<dbReference type="InterPro" id="IPR019257">
    <property type="entry name" value="MeTrfase_dom"/>
</dbReference>